<dbReference type="AlphaFoldDB" id="A0AAP7TAK6"/>
<organism evidence="4 5">
    <name type="scientific">Bacillus amyloliquefaciens</name>
    <name type="common">Bacillus velezensis</name>
    <dbReference type="NCBI Taxonomy" id="1390"/>
    <lineage>
        <taxon>Bacteria</taxon>
        <taxon>Bacillati</taxon>
        <taxon>Bacillota</taxon>
        <taxon>Bacilli</taxon>
        <taxon>Bacillales</taxon>
        <taxon>Bacillaceae</taxon>
        <taxon>Bacillus</taxon>
        <taxon>Bacillus amyloliquefaciens group</taxon>
    </lineage>
</organism>
<dbReference type="InterPro" id="IPR006119">
    <property type="entry name" value="Resolv_N"/>
</dbReference>
<dbReference type="InterPro" id="IPR036162">
    <property type="entry name" value="Resolvase-like_N_sf"/>
</dbReference>
<evidence type="ECO:0000259" key="2">
    <source>
        <dbReference type="PROSITE" id="PS51736"/>
    </source>
</evidence>
<dbReference type="Pfam" id="PF07508">
    <property type="entry name" value="Recombinase"/>
    <property type="match status" value="1"/>
</dbReference>
<dbReference type="SUPFAM" id="SSF53041">
    <property type="entry name" value="Resolvase-like"/>
    <property type="match status" value="1"/>
</dbReference>
<evidence type="ECO:0000313" key="5">
    <source>
        <dbReference type="Proteomes" id="UP000180036"/>
    </source>
</evidence>
<dbReference type="Gene3D" id="3.40.50.1390">
    <property type="entry name" value="Resolvase, N-terminal catalytic domain"/>
    <property type="match status" value="1"/>
</dbReference>
<dbReference type="PROSITE" id="PS51737">
    <property type="entry name" value="RECOMBINASE_DNA_BIND"/>
    <property type="match status" value="1"/>
</dbReference>
<dbReference type="RefSeq" id="WP_071347927.1">
    <property type="nucleotide sequence ID" value="NZ_CP060384.1"/>
</dbReference>
<accession>A0AAP7TAK6</accession>
<feature type="domain" description="Resolvase/invertase-type recombinase catalytic" evidence="2">
    <location>
        <begin position="18"/>
        <end position="168"/>
    </location>
</feature>
<comment type="caution">
    <text evidence="4">The sequence shown here is derived from an EMBL/GenBank/DDBJ whole genome shotgun (WGS) entry which is preliminary data.</text>
</comment>
<dbReference type="InterPro" id="IPR011109">
    <property type="entry name" value="DNA_bind_recombinase_dom"/>
</dbReference>
<keyword evidence="1" id="KW-0175">Coiled coil</keyword>
<evidence type="ECO:0000313" key="4">
    <source>
        <dbReference type="EMBL" id="OIK20332.1"/>
    </source>
</evidence>
<dbReference type="InterPro" id="IPR038109">
    <property type="entry name" value="DNA_bind_recomb_sf"/>
</dbReference>
<dbReference type="InterPro" id="IPR025827">
    <property type="entry name" value="Zn_ribbon_recom_dom"/>
</dbReference>
<dbReference type="PANTHER" id="PTHR30461:SF23">
    <property type="entry name" value="DNA RECOMBINASE-RELATED"/>
    <property type="match status" value="1"/>
</dbReference>
<proteinExistence type="predicted"/>
<dbReference type="PROSITE" id="PS51736">
    <property type="entry name" value="RECOMBINASES_3"/>
    <property type="match status" value="1"/>
</dbReference>
<gene>
    <name evidence="4" type="ORF">BKP66_11925</name>
</gene>
<name>A0AAP7TAK6_BACAM</name>
<dbReference type="EMBL" id="MOEA01000003">
    <property type="protein sequence ID" value="OIK20332.1"/>
    <property type="molecule type" value="Genomic_DNA"/>
</dbReference>
<dbReference type="Proteomes" id="UP000180036">
    <property type="component" value="Unassembled WGS sequence"/>
</dbReference>
<feature type="coiled-coil region" evidence="1">
    <location>
        <begin position="395"/>
        <end position="461"/>
    </location>
</feature>
<evidence type="ECO:0000256" key="1">
    <source>
        <dbReference type="SAM" id="Coils"/>
    </source>
</evidence>
<dbReference type="CDD" id="cd00338">
    <property type="entry name" value="Ser_Recombinase"/>
    <property type="match status" value="1"/>
</dbReference>
<dbReference type="InterPro" id="IPR050639">
    <property type="entry name" value="SSR_resolvase"/>
</dbReference>
<dbReference type="PANTHER" id="PTHR30461">
    <property type="entry name" value="DNA-INVERTASE FROM LAMBDOID PROPHAGE"/>
    <property type="match status" value="1"/>
</dbReference>
<feature type="domain" description="Recombinase" evidence="3">
    <location>
        <begin position="175"/>
        <end position="308"/>
    </location>
</feature>
<sequence length="508" mass="59961">MFFEEKNTEELIRYEDYPYAVYARVSSEKDSQTTSIQNQIDICHHWIEKNNYEWKDEAIQLDDGISGTILLDRKAMQLILNKAKNHKLKMVVFKSISRLARDLKDALDIKEVLLAHGVRVVTLEEGYDSLYEGKNSMKFEMFSMFAAQYPQTISVSASSALAAKARRGEHSGRVPYGYKKNGKFLEIYEEQAKVIRMIFDLYNNHGYGQKRVVHKLNEELLLGNIPKPQQNERWQLSTVQRILQNPIYCGVFIANRYTQVKIGGRKKFIRNPEEKWTIYKDWAPKIITLEDYEKANNKKHVLKKRRFNPKNELRGLMKCGVCGANMVILFSYRRRKKDGVKVEHNYVKCSAYRRGGKNMCISHPPIQYKDLREIVIEKLKEKGRKLKLNVKSDYEEKKKRRIRETKVQIEAAEKKHKRLLELFLEDQMISKAEFQSKRKEIEDQLEQLNDKLFLLEREEEESIDITNIKIAFSLLKKKDQDLYEAFHALIEKLVIHEDGTVDFHYKFQ</sequence>
<dbReference type="Pfam" id="PF13408">
    <property type="entry name" value="Zn_ribbon_recom"/>
    <property type="match status" value="1"/>
</dbReference>
<reference evidence="4 5" key="1">
    <citation type="submission" date="2016-10" db="EMBL/GenBank/DDBJ databases">
        <authorList>
            <person name="Marach S."/>
            <person name="Prathuangwong S."/>
            <person name="Takikawa Y."/>
            <person name="Dohra H."/>
        </authorList>
    </citation>
    <scope>NUCLEOTIDE SEQUENCE [LARGE SCALE GENOMIC DNA]</scope>
    <source>
        <strain evidence="4 5">K2</strain>
    </source>
</reference>
<evidence type="ECO:0000259" key="3">
    <source>
        <dbReference type="PROSITE" id="PS51737"/>
    </source>
</evidence>
<dbReference type="GO" id="GO:0000150">
    <property type="term" value="F:DNA strand exchange activity"/>
    <property type="evidence" value="ECO:0007669"/>
    <property type="project" value="InterPro"/>
</dbReference>
<dbReference type="GO" id="GO:0003677">
    <property type="term" value="F:DNA binding"/>
    <property type="evidence" value="ECO:0007669"/>
    <property type="project" value="InterPro"/>
</dbReference>
<dbReference type="SMART" id="SM00857">
    <property type="entry name" value="Resolvase"/>
    <property type="match status" value="1"/>
</dbReference>
<protein>
    <submittedName>
        <fullName evidence="4">Recombinase family protein</fullName>
    </submittedName>
</protein>
<dbReference type="Pfam" id="PF00239">
    <property type="entry name" value="Resolvase"/>
    <property type="match status" value="1"/>
</dbReference>
<dbReference type="Gene3D" id="3.90.1750.20">
    <property type="entry name" value="Putative Large Serine Recombinase, Chain B, Domain 2"/>
    <property type="match status" value="1"/>
</dbReference>